<dbReference type="PANTHER" id="PTHR43773:SF1">
    <property type="entry name" value="MAGNESIUM TRANSPORTER MGTE"/>
    <property type="match status" value="1"/>
</dbReference>
<dbReference type="Gene3D" id="1.10.357.20">
    <property type="entry name" value="SLC41 divalent cation transporters, integral membrane domain"/>
    <property type="match status" value="1"/>
</dbReference>
<dbReference type="InterPro" id="IPR038076">
    <property type="entry name" value="MgtE_N_sf"/>
</dbReference>
<keyword evidence="12" id="KW-1185">Reference proteome</keyword>
<evidence type="ECO:0000256" key="9">
    <source>
        <dbReference type="RuleBase" id="RU362011"/>
    </source>
</evidence>
<comment type="subcellular location">
    <subcellularLocation>
        <location evidence="9">Cell membrane</location>
        <topology evidence="9">Multi-pass membrane protein</topology>
    </subcellularLocation>
    <subcellularLocation>
        <location evidence="1">Membrane</location>
        <topology evidence="1">Multi-pass membrane protein</topology>
    </subcellularLocation>
</comment>
<keyword evidence="4 9" id="KW-0812">Transmembrane</keyword>
<dbReference type="InterPro" id="IPR046342">
    <property type="entry name" value="CBS_dom_sf"/>
</dbReference>
<evidence type="ECO:0000256" key="4">
    <source>
        <dbReference type="ARBA" id="ARBA00022692"/>
    </source>
</evidence>
<organism evidence="11 12">
    <name type="scientific">Roseospirillum parvum</name>
    <dbReference type="NCBI Taxonomy" id="83401"/>
    <lineage>
        <taxon>Bacteria</taxon>
        <taxon>Pseudomonadati</taxon>
        <taxon>Pseudomonadota</taxon>
        <taxon>Alphaproteobacteria</taxon>
        <taxon>Rhodospirillales</taxon>
        <taxon>Rhodospirillaceae</taxon>
        <taxon>Roseospirillum</taxon>
    </lineage>
</organism>
<feature type="transmembrane region" description="Helical" evidence="9">
    <location>
        <begin position="302"/>
        <end position="322"/>
    </location>
</feature>
<dbReference type="AlphaFoldDB" id="A0A1G7WWS8"/>
<gene>
    <name evidence="11" type="ORF">SAMN05421742_102348</name>
</gene>
<accession>A0A1G7WWS8</accession>
<dbReference type="GO" id="GO:0046872">
    <property type="term" value="F:metal ion binding"/>
    <property type="evidence" value="ECO:0007669"/>
    <property type="project" value="UniProtKB-KW"/>
</dbReference>
<dbReference type="OrthoDB" id="9790355at2"/>
<keyword evidence="5 9" id="KW-0460">Magnesium</keyword>
<evidence type="ECO:0000256" key="1">
    <source>
        <dbReference type="ARBA" id="ARBA00004141"/>
    </source>
</evidence>
<dbReference type="InterPro" id="IPR006667">
    <property type="entry name" value="SLC41_membr_dom"/>
</dbReference>
<keyword evidence="8" id="KW-0129">CBS domain</keyword>
<dbReference type="SUPFAM" id="SSF161093">
    <property type="entry name" value="MgtE membrane domain-like"/>
    <property type="match status" value="1"/>
</dbReference>
<dbReference type="GO" id="GO:0015095">
    <property type="term" value="F:magnesium ion transmembrane transporter activity"/>
    <property type="evidence" value="ECO:0007669"/>
    <property type="project" value="UniProtKB-UniRule"/>
</dbReference>
<dbReference type="Proteomes" id="UP000217076">
    <property type="component" value="Unassembled WGS sequence"/>
</dbReference>
<evidence type="ECO:0000256" key="3">
    <source>
        <dbReference type="ARBA" id="ARBA00022448"/>
    </source>
</evidence>
<comment type="subunit">
    <text evidence="9">Homodimer.</text>
</comment>
<feature type="transmembrane region" description="Helical" evidence="9">
    <location>
        <begin position="403"/>
        <end position="429"/>
    </location>
</feature>
<sequence>MADHRLEASPQAPDDESAEVFGLGPDFIDMVVEGLDNDHAAAVSRLVSTLHHADLADLIERLSRDQRARLLEMGRDSLNYDFLPELDETVRDEVVELMGFADLAAALADLDSDDAVYIVENLGQEERDQVLARLPGDQRMAIEHGLAFEEDTAGRLMQRELVAVPSYWTVGETIDYLRSNARLPDEFYQLFVVDPRHRPIGTVRLSRLLRCKRPTRLGDIMDPNVPVIASTTDQEDVAFLFRQRDLLSAPVIDPSGRLIGRITIDDIVDVIDEEAEDDMLRMAGLSETHVYETVYKTTKSRFLWLIVNLGTAVLASLVIGLFESTIQQVVALAVLMPIVASMGGNAGTQTMTVAVRALATRELAADNALRLIGKEALVGLLNGVMLAVISGAVAWAWFGRPEIGLVIGAAMVINLVGAGLAGILIPLGLEKLKVDPALASGVFLTTVTDVVGFFAFLGLAALVLL</sequence>
<dbReference type="CDD" id="cd04606">
    <property type="entry name" value="CBS_pair_Mg_transporter"/>
    <property type="match status" value="1"/>
</dbReference>
<evidence type="ECO:0000256" key="7">
    <source>
        <dbReference type="ARBA" id="ARBA00023136"/>
    </source>
</evidence>
<dbReference type="PANTHER" id="PTHR43773">
    <property type="entry name" value="MAGNESIUM TRANSPORTER MGTE"/>
    <property type="match status" value="1"/>
</dbReference>
<name>A0A1G7WWS8_9PROT</name>
<dbReference type="EMBL" id="FNCV01000002">
    <property type="protein sequence ID" value="SDG76393.1"/>
    <property type="molecule type" value="Genomic_DNA"/>
</dbReference>
<dbReference type="Pfam" id="PF00571">
    <property type="entry name" value="CBS"/>
    <property type="match status" value="2"/>
</dbReference>
<dbReference type="Pfam" id="PF03448">
    <property type="entry name" value="MgtE_N"/>
    <property type="match status" value="1"/>
</dbReference>
<dbReference type="SMART" id="SM00924">
    <property type="entry name" value="MgtE_N"/>
    <property type="match status" value="1"/>
</dbReference>
<dbReference type="RefSeq" id="WP_092616217.1">
    <property type="nucleotide sequence ID" value="NZ_FNCV01000002.1"/>
</dbReference>
<dbReference type="InterPro" id="IPR000644">
    <property type="entry name" value="CBS_dom"/>
</dbReference>
<dbReference type="Gene3D" id="1.25.60.10">
    <property type="entry name" value="MgtE N-terminal domain-like"/>
    <property type="match status" value="1"/>
</dbReference>
<evidence type="ECO:0000256" key="8">
    <source>
        <dbReference type="PROSITE-ProRule" id="PRU00703"/>
    </source>
</evidence>
<dbReference type="SMART" id="SM00116">
    <property type="entry name" value="CBS"/>
    <property type="match status" value="2"/>
</dbReference>
<dbReference type="NCBIfam" id="TIGR00400">
    <property type="entry name" value="mgtE"/>
    <property type="match status" value="1"/>
</dbReference>
<dbReference type="PROSITE" id="PS51371">
    <property type="entry name" value="CBS"/>
    <property type="match status" value="1"/>
</dbReference>
<comment type="function">
    <text evidence="9">Acts as a magnesium transporter.</text>
</comment>
<dbReference type="Pfam" id="PF01769">
    <property type="entry name" value="MgtE"/>
    <property type="match status" value="1"/>
</dbReference>
<keyword evidence="9" id="KW-0479">Metal-binding</keyword>
<dbReference type="InterPro" id="IPR006669">
    <property type="entry name" value="MgtE_transporter"/>
</dbReference>
<feature type="transmembrane region" description="Helical" evidence="9">
    <location>
        <begin position="376"/>
        <end position="397"/>
    </location>
</feature>
<evidence type="ECO:0000313" key="12">
    <source>
        <dbReference type="Proteomes" id="UP000217076"/>
    </source>
</evidence>
<dbReference type="STRING" id="83401.SAMN05421742_102348"/>
<dbReference type="Gene3D" id="3.10.580.10">
    <property type="entry name" value="CBS-domain"/>
    <property type="match status" value="1"/>
</dbReference>
<evidence type="ECO:0000256" key="6">
    <source>
        <dbReference type="ARBA" id="ARBA00022989"/>
    </source>
</evidence>
<feature type="domain" description="CBS" evidence="10">
    <location>
        <begin position="221"/>
        <end position="279"/>
    </location>
</feature>
<dbReference type="InterPro" id="IPR006668">
    <property type="entry name" value="Mg_transptr_MgtE_intracell_dom"/>
</dbReference>
<evidence type="ECO:0000256" key="5">
    <source>
        <dbReference type="ARBA" id="ARBA00022842"/>
    </source>
</evidence>
<comment type="similarity">
    <text evidence="2 9">Belongs to the SLC41A transporter family.</text>
</comment>
<reference evidence="12" key="1">
    <citation type="submission" date="2016-10" db="EMBL/GenBank/DDBJ databases">
        <authorList>
            <person name="Varghese N."/>
            <person name="Submissions S."/>
        </authorList>
    </citation>
    <scope>NUCLEOTIDE SEQUENCE [LARGE SCALE GENOMIC DNA]</scope>
    <source>
        <strain evidence="12">930I</strain>
    </source>
</reference>
<protein>
    <recommendedName>
        <fullName evidence="9">Magnesium transporter MgtE</fullName>
    </recommendedName>
</protein>
<feature type="transmembrane region" description="Helical" evidence="9">
    <location>
        <begin position="441"/>
        <end position="464"/>
    </location>
</feature>
<dbReference type="SUPFAM" id="SSF158791">
    <property type="entry name" value="MgtE N-terminal domain-like"/>
    <property type="match status" value="1"/>
</dbReference>
<dbReference type="GO" id="GO:0005886">
    <property type="term" value="C:plasma membrane"/>
    <property type="evidence" value="ECO:0007669"/>
    <property type="project" value="UniProtKB-SubCell"/>
</dbReference>
<evidence type="ECO:0000313" key="11">
    <source>
        <dbReference type="EMBL" id="SDG76393.1"/>
    </source>
</evidence>
<evidence type="ECO:0000256" key="2">
    <source>
        <dbReference type="ARBA" id="ARBA00009749"/>
    </source>
</evidence>
<keyword evidence="6 9" id="KW-1133">Transmembrane helix</keyword>
<feature type="transmembrane region" description="Helical" evidence="9">
    <location>
        <begin position="328"/>
        <end position="355"/>
    </location>
</feature>
<dbReference type="InterPro" id="IPR036739">
    <property type="entry name" value="SLC41_membr_dom_sf"/>
</dbReference>
<keyword evidence="3 9" id="KW-0813">Transport</keyword>
<keyword evidence="7 9" id="KW-0472">Membrane</keyword>
<evidence type="ECO:0000259" key="10">
    <source>
        <dbReference type="PROSITE" id="PS51371"/>
    </source>
</evidence>
<dbReference type="SUPFAM" id="SSF54631">
    <property type="entry name" value="CBS-domain pair"/>
    <property type="match status" value="1"/>
</dbReference>
<keyword evidence="9" id="KW-1003">Cell membrane</keyword>
<proteinExistence type="inferred from homology"/>